<proteinExistence type="predicted"/>
<evidence type="ECO:0000313" key="2">
    <source>
        <dbReference type="EMBL" id="MBX07135.1"/>
    </source>
</evidence>
<keyword evidence="1" id="KW-0812">Transmembrane</keyword>
<evidence type="ECO:0000256" key="1">
    <source>
        <dbReference type="SAM" id="Phobius"/>
    </source>
</evidence>
<sequence>MSRRPPGNPSRRHGGDAGRVGALFALNSKARSSPCLPIAFIVAVLSRLKFLFLLLFFFFFGSLVILLHGMPTFQGIKLNSHMI</sequence>
<dbReference type="EMBL" id="GGEC01026651">
    <property type="protein sequence ID" value="MBX07135.1"/>
    <property type="molecule type" value="Transcribed_RNA"/>
</dbReference>
<name>A0A2P2KN74_RHIMU</name>
<accession>A0A2P2KN74</accession>
<protein>
    <submittedName>
        <fullName evidence="2">Uncharacterized protein</fullName>
    </submittedName>
</protein>
<keyword evidence="1" id="KW-1133">Transmembrane helix</keyword>
<organism evidence="2">
    <name type="scientific">Rhizophora mucronata</name>
    <name type="common">Asiatic mangrove</name>
    <dbReference type="NCBI Taxonomy" id="61149"/>
    <lineage>
        <taxon>Eukaryota</taxon>
        <taxon>Viridiplantae</taxon>
        <taxon>Streptophyta</taxon>
        <taxon>Embryophyta</taxon>
        <taxon>Tracheophyta</taxon>
        <taxon>Spermatophyta</taxon>
        <taxon>Magnoliopsida</taxon>
        <taxon>eudicotyledons</taxon>
        <taxon>Gunneridae</taxon>
        <taxon>Pentapetalae</taxon>
        <taxon>rosids</taxon>
        <taxon>fabids</taxon>
        <taxon>Malpighiales</taxon>
        <taxon>Rhizophoraceae</taxon>
        <taxon>Rhizophora</taxon>
    </lineage>
</organism>
<keyword evidence="1" id="KW-0472">Membrane</keyword>
<reference evidence="2" key="1">
    <citation type="submission" date="2018-02" db="EMBL/GenBank/DDBJ databases">
        <title>Rhizophora mucronata_Transcriptome.</title>
        <authorList>
            <person name="Meera S.P."/>
            <person name="Sreeshan A."/>
            <person name="Augustine A."/>
        </authorList>
    </citation>
    <scope>NUCLEOTIDE SEQUENCE</scope>
    <source>
        <tissue evidence="2">Leaf</tissue>
    </source>
</reference>
<dbReference type="AlphaFoldDB" id="A0A2P2KN74"/>
<feature type="transmembrane region" description="Helical" evidence="1">
    <location>
        <begin position="50"/>
        <end position="70"/>
    </location>
</feature>